<sequence>MAKSKQCVCKATALVCIKYDKTSYKPGEEFLIREDDVNELKEKGYASVEILENDDKKGEGQEGE</sequence>
<evidence type="ECO:0000313" key="2">
    <source>
        <dbReference type="EMBL" id="ACD23463.1"/>
    </source>
</evidence>
<gene>
    <name evidence="2" type="ordered locus">CLL_A2734</name>
</gene>
<accession>B2TNW5</accession>
<dbReference type="AlphaFoldDB" id="B2TNW5"/>
<dbReference type="EMBL" id="CP001056">
    <property type="protein sequence ID" value="ACD23463.1"/>
    <property type="molecule type" value="Genomic_DNA"/>
</dbReference>
<feature type="domain" description="DUF7210" evidence="1">
    <location>
        <begin position="10"/>
        <end position="46"/>
    </location>
</feature>
<proteinExistence type="predicted"/>
<dbReference type="HOGENOM" id="CLU_2859684_0_0_9"/>
<name>B2TNW5_CLOBB</name>
<dbReference type="Pfam" id="PF23843">
    <property type="entry name" value="DUF7210"/>
    <property type="match status" value="1"/>
</dbReference>
<protein>
    <recommendedName>
        <fullName evidence="1">DUF7210 domain-containing protein</fullName>
    </recommendedName>
</protein>
<reference evidence="2" key="1">
    <citation type="submission" date="2009-06" db="EMBL/GenBank/DDBJ databases">
        <authorList>
            <consortium name="US DOE Joint Genome Institute (JGI-PGF)"/>
            <person name="Lucas S."/>
            <person name="Copeland A."/>
            <person name="Lapidus A."/>
            <person name="Glavina del Rio T."/>
            <person name="Dalin E."/>
            <person name="Tice H."/>
            <person name="Bruce D."/>
            <person name="Goodwin L."/>
            <person name="Pitluck S."/>
            <person name="Kyrpides N."/>
            <person name="Mavromatis K."/>
            <person name="Ivanova N."/>
            <person name="Saunders E."/>
            <person name="Brettin T."/>
            <person name="Detter J.C."/>
            <person name="Han C."/>
            <person name="Larimer F."/>
            <person name="Land M."/>
            <person name="Hauser L."/>
            <person name="Markowitz V."/>
            <person name="Cheng J.-F."/>
            <person name="Hugenholtz P."/>
            <person name="Woyke T."/>
            <person name="Wu D."/>
            <person name="Gronow S."/>
            <person name="Klenk H.-P."/>
            <person name="Eisen J.A."/>
        </authorList>
    </citation>
    <scope>NUCLEOTIDE SEQUENCE</scope>
    <source>
        <strain evidence="2">Eklund 17B</strain>
    </source>
</reference>
<organism evidence="2">
    <name type="scientific">Clostridium botulinum (strain Eklund 17B / Type B)</name>
    <dbReference type="NCBI Taxonomy" id="935198"/>
    <lineage>
        <taxon>Bacteria</taxon>
        <taxon>Bacillati</taxon>
        <taxon>Bacillota</taxon>
        <taxon>Clostridia</taxon>
        <taxon>Eubacteriales</taxon>
        <taxon>Clostridiaceae</taxon>
        <taxon>Clostridium</taxon>
    </lineage>
</organism>
<dbReference type="KEGG" id="cbk:CLL_A2734"/>
<evidence type="ECO:0000259" key="1">
    <source>
        <dbReference type="Pfam" id="PF23843"/>
    </source>
</evidence>
<dbReference type="InterPro" id="IPR055634">
    <property type="entry name" value="DUF7210"/>
</dbReference>
<reference evidence="2" key="2">
    <citation type="submission" date="2009-08" db="EMBL/GenBank/DDBJ databases">
        <authorList>
            <person name="Shrivastava S."/>
            <person name="Brinkac L.M."/>
            <person name="Dodson R.J."/>
            <person name="Harkins D.M."/>
            <person name="Durkin A.S."/>
            <person name="Sutton G."/>
        </authorList>
    </citation>
    <scope>NUCLEOTIDE SEQUENCE</scope>
    <source>
        <strain evidence="2">Eklund 17B</strain>
    </source>
</reference>